<feature type="transmembrane region" description="Helical" evidence="11">
    <location>
        <begin position="186"/>
        <end position="210"/>
    </location>
</feature>
<dbReference type="Pfam" id="PF00571">
    <property type="entry name" value="CBS"/>
    <property type="match status" value="2"/>
</dbReference>
<dbReference type="PANTHER" id="PTHR11689:SF136">
    <property type="entry name" value="H(+)_CL(-) EXCHANGE TRANSPORTER 7"/>
    <property type="match status" value="1"/>
</dbReference>
<dbReference type="PANTHER" id="PTHR11689">
    <property type="entry name" value="CHLORIDE CHANNEL PROTEIN CLC FAMILY MEMBER"/>
    <property type="match status" value="1"/>
</dbReference>
<organism evidence="14 15">
    <name type="scientific">Saccoglossus kowalevskii</name>
    <name type="common">Acorn worm</name>
    <dbReference type="NCBI Taxonomy" id="10224"/>
    <lineage>
        <taxon>Eukaryota</taxon>
        <taxon>Metazoa</taxon>
        <taxon>Hemichordata</taxon>
        <taxon>Enteropneusta</taxon>
        <taxon>Harrimaniidae</taxon>
        <taxon>Saccoglossus</taxon>
    </lineage>
</organism>
<dbReference type="SMART" id="SM00116">
    <property type="entry name" value="CBS"/>
    <property type="match status" value="2"/>
</dbReference>
<feature type="domain" description="CBS" evidence="13">
    <location>
        <begin position="641"/>
        <end position="706"/>
    </location>
</feature>
<gene>
    <name evidence="15" type="primary">LOC102804707</name>
</gene>
<evidence type="ECO:0000256" key="5">
    <source>
        <dbReference type="ARBA" id="ARBA00022989"/>
    </source>
</evidence>
<dbReference type="InterPro" id="IPR001807">
    <property type="entry name" value="ClC"/>
</dbReference>
<comment type="similarity">
    <text evidence="11">Belongs to the chloride channel (TC 2.A.49) family.</text>
</comment>
<feature type="transmembrane region" description="Helical" evidence="11">
    <location>
        <begin position="385"/>
        <end position="405"/>
    </location>
</feature>
<feature type="compositionally biased region" description="Low complexity" evidence="12">
    <location>
        <begin position="1"/>
        <end position="13"/>
    </location>
</feature>
<evidence type="ECO:0000313" key="14">
    <source>
        <dbReference type="Proteomes" id="UP000694865"/>
    </source>
</evidence>
<dbReference type="SUPFAM" id="SSF81340">
    <property type="entry name" value="Clc chloride channel"/>
    <property type="match status" value="1"/>
</dbReference>
<evidence type="ECO:0000256" key="6">
    <source>
        <dbReference type="ARBA" id="ARBA00023065"/>
    </source>
</evidence>
<evidence type="ECO:0000313" key="15">
    <source>
        <dbReference type="RefSeq" id="XP_006818446.1"/>
    </source>
</evidence>
<name>A0ABM0MEK5_SACKO</name>
<feature type="transmembrane region" description="Helical" evidence="11">
    <location>
        <begin position="558"/>
        <end position="580"/>
    </location>
</feature>
<dbReference type="InterPro" id="IPR000644">
    <property type="entry name" value="CBS_dom"/>
</dbReference>
<dbReference type="RefSeq" id="XP_006818446.1">
    <property type="nucleotide sequence ID" value="XM_006818383.1"/>
</dbReference>
<keyword evidence="2 11" id="KW-0813">Transport</keyword>
<keyword evidence="4" id="KW-0677">Repeat</keyword>
<comment type="subcellular location">
    <subcellularLocation>
        <location evidence="1 11">Membrane</location>
        <topology evidence="1 11">Multi-pass membrane protein</topology>
    </subcellularLocation>
</comment>
<dbReference type="InterPro" id="IPR014743">
    <property type="entry name" value="Cl-channel_core"/>
</dbReference>
<dbReference type="CDD" id="cd04591">
    <property type="entry name" value="CBS_pair_voltage-gated_CLC_euk_bac"/>
    <property type="match status" value="1"/>
</dbReference>
<evidence type="ECO:0000256" key="2">
    <source>
        <dbReference type="ARBA" id="ARBA00022448"/>
    </source>
</evidence>
<keyword evidence="14" id="KW-1185">Reference proteome</keyword>
<feature type="transmembrane region" description="Helical" evidence="11">
    <location>
        <begin position="300"/>
        <end position="323"/>
    </location>
</feature>
<feature type="transmembrane region" description="Helical" evidence="11">
    <location>
        <begin position="494"/>
        <end position="516"/>
    </location>
</feature>
<keyword evidence="8 11" id="KW-0472">Membrane</keyword>
<evidence type="ECO:0000256" key="11">
    <source>
        <dbReference type="RuleBase" id="RU361221"/>
    </source>
</evidence>
<dbReference type="InterPro" id="IPR051280">
    <property type="entry name" value="Cl-channel/antiporter"/>
</dbReference>
<evidence type="ECO:0000256" key="7">
    <source>
        <dbReference type="ARBA" id="ARBA00023122"/>
    </source>
</evidence>
<proteinExistence type="inferred from homology"/>
<dbReference type="GeneID" id="102804707"/>
<feature type="transmembrane region" description="Helical" evidence="11">
    <location>
        <begin position="523"/>
        <end position="546"/>
    </location>
</feature>
<dbReference type="PROSITE" id="PS51371">
    <property type="entry name" value="CBS"/>
    <property type="match status" value="2"/>
</dbReference>
<keyword evidence="5 11" id="KW-1133">Transmembrane helix</keyword>
<evidence type="ECO:0000259" key="13">
    <source>
        <dbReference type="PROSITE" id="PS51371"/>
    </source>
</evidence>
<dbReference type="Proteomes" id="UP000694865">
    <property type="component" value="Unplaced"/>
</dbReference>
<keyword evidence="6 11" id="KW-0406">Ion transport</keyword>
<keyword evidence="9 11" id="KW-0868">Chloride</keyword>
<evidence type="ECO:0000256" key="10">
    <source>
        <dbReference type="PROSITE-ProRule" id="PRU00703"/>
    </source>
</evidence>
<feature type="transmembrane region" description="Helical" evidence="11">
    <location>
        <begin position="335"/>
        <end position="357"/>
    </location>
</feature>
<feature type="region of interest" description="Disordered" evidence="12">
    <location>
        <begin position="46"/>
        <end position="65"/>
    </location>
</feature>
<sequence length="818" mass="90716">MEGETSSSHSETTPLRYGHRAGHSQYSDGSPVNVFHSVNFRKDSEVSDVDDAHSQGHSRSDPRVARAMSWQNVEVTADDRDTVGSMRVISSKYESLDYDQVENTFTVNVLIHCLLKAFTNSQNKWKKLSNVQCMQVKRWFVMFLIGICTGLVACFINICIDQISAIKYSTVRHFTKMCRDEACMEYALLVWNGFNVTFVTIAAFMVAYIAPVAAGSGIPQIKCYLNGVKVPFVVRIKTLITKVFGVTLSVAGGLSIGKEGPMIHSGAVIAAGVSQGKSTTFKIDGKVFEDFRTDTEKRDFVSGGAAAGVSAAFGAPVGGVLFSLEEGASFWNQSLTWRIFFASMVSTFTLNVVLSYYNGDPWTLSNPGLVTFGKFTGQAYYGYEIPIFLLMGVAGGLLGALFNGLNYRLSVFRLKYVYLRLSCVTEAALVALVTTTISFTMIYFISDCHPIGSNSSPEPLQFFCDDGEFSATATLFFNTPEEALKSLFHDPLGAYKPVTVGVFFCIYFCLACWTYGLGVPSGLFIPSLLTGAAWGRLVGIFVHYVFPGGHFSDPGKYALIGAAAQLGGIVRMTISLTVILIEATGDVTYGLPLMLVLMISKWVGDYFNLGLYDIHILLQSVPLLPWEPPAMAHNISAHDVMSHPVVTLNTIETVGKIVDAMSHHHHNGFPVVDPNEVTDRSFGTYRGLILRSQLIVLLKKEVFNETVGVTSLRQRIRLKDFRDEYPRYPGIKDIKVKPEHRQYHIDLRPFMNPTPYTVSQNSSLSRIFRLFRGLGLRHLVVVDDHSQVVGIVSRKDLARYRVFHHHFKLELEELHISI</sequence>
<evidence type="ECO:0000256" key="1">
    <source>
        <dbReference type="ARBA" id="ARBA00004141"/>
    </source>
</evidence>
<feature type="region of interest" description="Disordered" evidence="12">
    <location>
        <begin position="1"/>
        <end position="30"/>
    </location>
</feature>
<feature type="domain" description="CBS" evidence="13">
    <location>
        <begin position="751"/>
        <end position="809"/>
    </location>
</feature>
<feature type="transmembrane region" description="Helical" evidence="11">
    <location>
        <begin position="139"/>
        <end position="160"/>
    </location>
</feature>
<feature type="compositionally biased region" description="Basic and acidic residues" evidence="12">
    <location>
        <begin position="46"/>
        <end position="64"/>
    </location>
</feature>
<protein>
    <recommendedName>
        <fullName evidence="11">Chloride channel protein</fullName>
    </recommendedName>
</protein>
<dbReference type="CDD" id="cd03685">
    <property type="entry name" value="ClC_6_like"/>
    <property type="match status" value="1"/>
</dbReference>
<reference evidence="15" key="1">
    <citation type="submission" date="2025-08" db="UniProtKB">
        <authorList>
            <consortium name="RefSeq"/>
        </authorList>
    </citation>
    <scope>IDENTIFICATION</scope>
    <source>
        <tissue evidence="15">Testes</tissue>
    </source>
</reference>
<evidence type="ECO:0000256" key="12">
    <source>
        <dbReference type="SAM" id="MobiDB-lite"/>
    </source>
</evidence>
<dbReference type="PRINTS" id="PR00762">
    <property type="entry name" value="CLCHANNEL"/>
</dbReference>
<dbReference type="Gene3D" id="1.10.3080.10">
    <property type="entry name" value="Clc chloride channel"/>
    <property type="match status" value="1"/>
</dbReference>
<evidence type="ECO:0000256" key="9">
    <source>
        <dbReference type="ARBA" id="ARBA00023214"/>
    </source>
</evidence>
<dbReference type="Gene3D" id="3.10.580.10">
    <property type="entry name" value="CBS-domain"/>
    <property type="match status" value="2"/>
</dbReference>
<accession>A0ABM0MEK5</accession>
<feature type="transmembrane region" description="Helical" evidence="11">
    <location>
        <begin position="417"/>
        <end position="445"/>
    </location>
</feature>
<evidence type="ECO:0000256" key="3">
    <source>
        <dbReference type="ARBA" id="ARBA00022692"/>
    </source>
</evidence>
<dbReference type="SUPFAM" id="SSF54631">
    <property type="entry name" value="CBS-domain pair"/>
    <property type="match status" value="1"/>
</dbReference>
<feature type="transmembrane region" description="Helical" evidence="11">
    <location>
        <begin position="587"/>
        <end position="604"/>
    </location>
</feature>
<dbReference type="InterPro" id="IPR046342">
    <property type="entry name" value="CBS_dom_sf"/>
</dbReference>
<evidence type="ECO:0000256" key="8">
    <source>
        <dbReference type="ARBA" id="ARBA00023136"/>
    </source>
</evidence>
<evidence type="ECO:0000256" key="4">
    <source>
        <dbReference type="ARBA" id="ARBA00022737"/>
    </source>
</evidence>
<keyword evidence="7 10" id="KW-0129">CBS domain</keyword>
<keyword evidence="3 11" id="KW-0812">Transmembrane</keyword>
<dbReference type="Pfam" id="PF00654">
    <property type="entry name" value="Voltage_CLC"/>
    <property type="match status" value="1"/>
</dbReference>